<gene>
    <name evidence="3" type="ORF">ADUPG1_009734</name>
</gene>
<evidence type="ECO:0000256" key="1">
    <source>
        <dbReference type="SAM" id="MobiDB-lite"/>
    </source>
</evidence>
<feature type="compositionally biased region" description="Low complexity" evidence="1">
    <location>
        <begin position="741"/>
        <end position="753"/>
    </location>
</feature>
<comment type="caution">
    <text evidence="3">The sequence shown here is derived from an EMBL/GenBank/DDBJ whole genome shotgun (WGS) entry which is preliminary data.</text>
</comment>
<evidence type="ECO:0000313" key="4">
    <source>
        <dbReference type="Proteomes" id="UP001057375"/>
    </source>
</evidence>
<dbReference type="InterPro" id="IPR011421">
    <property type="entry name" value="BCNT-C"/>
</dbReference>
<accession>A0ABQ5KZD3</accession>
<dbReference type="PROSITE" id="PS51279">
    <property type="entry name" value="BCNT_C"/>
    <property type="match status" value="1"/>
</dbReference>
<feature type="region of interest" description="Disordered" evidence="1">
    <location>
        <begin position="738"/>
        <end position="760"/>
    </location>
</feature>
<feature type="region of interest" description="Disordered" evidence="1">
    <location>
        <begin position="1"/>
        <end position="136"/>
    </location>
</feature>
<dbReference type="EMBL" id="BQXS01011316">
    <property type="protein sequence ID" value="GKT36839.1"/>
    <property type="molecule type" value="Genomic_DNA"/>
</dbReference>
<evidence type="ECO:0000259" key="2">
    <source>
        <dbReference type="PROSITE" id="PS51279"/>
    </source>
</evidence>
<organism evidence="3 4">
    <name type="scientific">Aduncisulcus paluster</name>
    <dbReference type="NCBI Taxonomy" id="2918883"/>
    <lineage>
        <taxon>Eukaryota</taxon>
        <taxon>Metamonada</taxon>
        <taxon>Carpediemonas-like organisms</taxon>
        <taxon>Aduncisulcus</taxon>
    </lineage>
</organism>
<sequence length="760" mass="85293">KEREDKLNTLEKQREDAQESDRQKEDSFNSKLAEDNKKWESLLEKVKSAEETENKKVSAQKKKFEAERAAEAEADKKRLEEEENARLARLKANADKAKQRQEEAEAFRKELENIKKTREQNREEKKKKEEEEDKKLEGELSRLIAELEVEIHVKEEELSKKLSDNEEKRKLFEQLKAEFERVEKIAEEAEQSSLKVSRAADAITKQLGDKADELEANRKISKSTKEDQENVEDRLDKVERKVVMLRGKQADDDRIEKCKTQISELSSEYATLKERIDAFLAIVNTKREEVAALRAEKNSLYEKALKLKDDTARMGEIKEEKKKMEEEVRHLERKLERSKAKVQLAHQALEKERLARKRFHNQLFEMRGHPKIVYACNIPNNDVAACPDMCTVVVAGGERECVLDGVVDFEHVKREELVKANGDASEEPRALGDAYSAIPTDGKTLSLAAKCKSAAYNALTGFTSTIALWSMPGSEKISESLFFSPSTDDGLIPSLLTILFKKMASLKVCKFRVVGCALIEDETDNTFSCAITGNKCGVYKDVNSVQQVSGAKIMNIEGPDSVKELLGPVQAKYRSSKGQCGAVVYLQILNEHVKERKLYTGGITFAYLPSPATSRGQLIEKSLVTIAKKSNELTNDGKRELNAALSTHPDLSPLYTASGLLRLLKGAFGGNDKPCFVIVGSKTDDIEGGKKAIRKDMEIVDNLRSVVCKTVQNVDTKKTIILKRKIGKVLSAISLKDPEGELGPLESSSSSPSSEDEDEK</sequence>
<reference evidence="3" key="1">
    <citation type="submission" date="2022-03" db="EMBL/GenBank/DDBJ databases">
        <title>Draft genome sequence of Aduncisulcus paluster, a free-living microaerophilic Fornicata.</title>
        <authorList>
            <person name="Yuyama I."/>
            <person name="Kume K."/>
            <person name="Tamura T."/>
            <person name="Inagaki Y."/>
            <person name="Hashimoto T."/>
        </authorList>
    </citation>
    <scope>NUCLEOTIDE SEQUENCE</scope>
    <source>
        <strain evidence="3">NY0171</strain>
    </source>
</reference>
<proteinExistence type="predicted"/>
<keyword evidence="4" id="KW-1185">Reference proteome</keyword>
<dbReference type="Proteomes" id="UP001057375">
    <property type="component" value="Unassembled WGS sequence"/>
</dbReference>
<evidence type="ECO:0000313" key="3">
    <source>
        <dbReference type="EMBL" id="GKT36839.1"/>
    </source>
</evidence>
<feature type="non-terminal residue" evidence="3">
    <location>
        <position position="1"/>
    </location>
</feature>
<name>A0ABQ5KZD3_9EUKA</name>
<protein>
    <recommendedName>
        <fullName evidence="2">BCNT-C domain-containing protein</fullName>
    </recommendedName>
</protein>
<feature type="domain" description="BCNT-C" evidence="2">
    <location>
        <begin position="1"/>
        <end position="70"/>
    </location>
</feature>